<dbReference type="PANTHER" id="PTHR34387:SF2">
    <property type="entry name" value="SLR1258 PROTEIN"/>
    <property type="match status" value="1"/>
</dbReference>
<gene>
    <name evidence="1" type="ORF">FPE01S_01_07850</name>
</gene>
<accession>A0A0E9MWF6</accession>
<dbReference type="Gene3D" id="3.30.110.170">
    <property type="entry name" value="Protein of unknown function (DUF541), domain 1"/>
    <property type="match status" value="1"/>
</dbReference>
<dbReference type="InterPro" id="IPR052022">
    <property type="entry name" value="26kDa_periplasmic_antigen"/>
</dbReference>
<dbReference type="Pfam" id="PF04402">
    <property type="entry name" value="SIMPL"/>
    <property type="match status" value="1"/>
</dbReference>
<dbReference type="AlphaFoldDB" id="A0A0E9MWF6"/>
<proteinExistence type="predicted"/>
<dbReference type="EMBL" id="BBWV01000001">
    <property type="protein sequence ID" value="GAO41771.1"/>
    <property type="molecule type" value="Genomic_DNA"/>
</dbReference>
<dbReference type="GO" id="GO:0006974">
    <property type="term" value="P:DNA damage response"/>
    <property type="evidence" value="ECO:0007669"/>
    <property type="project" value="TreeGrafter"/>
</dbReference>
<dbReference type="Proteomes" id="UP000033121">
    <property type="component" value="Unassembled WGS sequence"/>
</dbReference>
<evidence type="ECO:0000313" key="1">
    <source>
        <dbReference type="EMBL" id="GAO41771.1"/>
    </source>
</evidence>
<evidence type="ECO:0008006" key="3">
    <source>
        <dbReference type="Google" id="ProtNLM"/>
    </source>
</evidence>
<comment type="caution">
    <text evidence="1">The sequence shown here is derived from an EMBL/GenBank/DDBJ whole genome shotgun (WGS) entry which is preliminary data.</text>
</comment>
<reference evidence="1 2" key="1">
    <citation type="submission" date="2015-04" db="EMBL/GenBank/DDBJ databases">
        <title>Whole genome shotgun sequence of Flavihumibacter petaseus NBRC 106054.</title>
        <authorList>
            <person name="Miyazawa S."/>
            <person name="Hosoyama A."/>
            <person name="Hashimoto M."/>
            <person name="Noguchi M."/>
            <person name="Tsuchikane K."/>
            <person name="Ohji S."/>
            <person name="Yamazoe A."/>
            <person name="Ichikawa N."/>
            <person name="Kimura A."/>
            <person name="Fujita N."/>
        </authorList>
    </citation>
    <scope>NUCLEOTIDE SEQUENCE [LARGE SCALE GENOMIC DNA]</scope>
    <source>
        <strain evidence="1 2">NBRC 106054</strain>
    </source>
</reference>
<keyword evidence="2" id="KW-1185">Reference proteome</keyword>
<name>A0A0E9MWF6_9BACT</name>
<dbReference type="Gene3D" id="3.30.70.2970">
    <property type="entry name" value="Protein of unknown function (DUF541), domain 2"/>
    <property type="match status" value="1"/>
</dbReference>
<protein>
    <recommendedName>
        <fullName evidence="3">DUF541 domain-containing protein</fullName>
    </recommendedName>
</protein>
<evidence type="ECO:0000313" key="2">
    <source>
        <dbReference type="Proteomes" id="UP000033121"/>
    </source>
</evidence>
<dbReference type="InterPro" id="IPR007497">
    <property type="entry name" value="SIMPL/DUF541"/>
</dbReference>
<organism evidence="1 2">
    <name type="scientific">Flavihumibacter petaseus NBRC 106054</name>
    <dbReference type="NCBI Taxonomy" id="1220578"/>
    <lineage>
        <taxon>Bacteria</taxon>
        <taxon>Pseudomonadati</taxon>
        <taxon>Bacteroidota</taxon>
        <taxon>Chitinophagia</taxon>
        <taxon>Chitinophagales</taxon>
        <taxon>Chitinophagaceae</taxon>
        <taxon>Flavihumibacter</taxon>
    </lineage>
</organism>
<dbReference type="PANTHER" id="PTHR34387">
    <property type="entry name" value="SLR1258 PROTEIN"/>
    <property type="match status" value="1"/>
</dbReference>
<sequence length="242" mass="26800">MYLSLKFIMNKAILLAIVSGCLFSCNDSKREPGSIKVSGEGKIRVKPDLVILTIDVSFVQPRMSEAVRLSQATVDSVVNILAEFGSKQNDIKTSSISANKEYNYNGRRNVFVGYKAEQSIDFVLNDISQFTDLTAKLLATRINSISQVQFGHSKADSLLRETDLLAYDDALKSAHKLCDRADVKLGKLKYLTNTETGFEPSVYSNMGSINTFNKSYGGEGFKVSPEILVFMSKVISEYEISN</sequence>
<dbReference type="STRING" id="1220578.FPE01S_01_07850"/>